<feature type="compositionally biased region" description="Low complexity" evidence="1">
    <location>
        <begin position="9"/>
        <end position="19"/>
    </location>
</feature>
<keyword evidence="3" id="KW-1185">Reference proteome</keyword>
<reference evidence="2" key="1">
    <citation type="submission" date="2020-11" db="EMBL/GenBank/DDBJ databases">
        <authorList>
            <person name="Tran Van P."/>
        </authorList>
    </citation>
    <scope>NUCLEOTIDE SEQUENCE</scope>
</reference>
<sequence>MEERRSVHSLHSLRTSRSHPGPRPLSDISFIDEEVSAPSPIDYPYAGSGGDTHYQTTRTPVVPVSYGNAAVTEAVGVAAKLRHQQSLNLGSGVGSPAPGLGETAPLLAKEPQMERSRSAPFASSMHPIAANLQYNNNQTSGANQRHMTPGSAAAAVAARQTAALNNPLVQGYHLLAEPNRIHETMTDYLYLCISLVSAGEMVVNTANTPTATTTTNFLYTTTPTPAPTSLSNVLPLLRQQLSLPLLLL</sequence>
<dbReference type="Proteomes" id="UP000759131">
    <property type="component" value="Unassembled WGS sequence"/>
</dbReference>
<dbReference type="EMBL" id="CAJPIZ010014275">
    <property type="protein sequence ID" value="CAG2114684.1"/>
    <property type="molecule type" value="Genomic_DNA"/>
</dbReference>
<dbReference type="AlphaFoldDB" id="A0A7R9Q7V1"/>
<organism evidence="2">
    <name type="scientific">Medioppia subpectinata</name>
    <dbReference type="NCBI Taxonomy" id="1979941"/>
    <lineage>
        <taxon>Eukaryota</taxon>
        <taxon>Metazoa</taxon>
        <taxon>Ecdysozoa</taxon>
        <taxon>Arthropoda</taxon>
        <taxon>Chelicerata</taxon>
        <taxon>Arachnida</taxon>
        <taxon>Acari</taxon>
        <taxon>Acariformes</taxon>
        <taxon>Sarcoptiformes</taxon>
        <taxon>Oribatida</taxon>
        <taxon>Brachypylina</taxon>
        <taxon>Oppioidea</taxon>
        <taxon>Oppiidae</taxon>
        <taxon>Medioppia</taxon>
    </lineage>
</organism>
<feature type="region of interest" description="Disordered" evidence="1">
    <location>
        <begin position="1"/>
        <end position="27"/>
    </location>
</feature>
<evidence type="ECO:0000313" key="3">
    <source>
        <dbReference type="Proteomes" id="UP000759131"/>
    </source>
</evidence>
<gene>
    <name evidence="2" type="ORF">OSB1V03_LOCUS14650</name>
</gene>
<protein>
    <submittedName>
        <fullName evidence="2">Uncharacterized protein</fullName>
    </submittedName>
</protein>
<evidence type="ECO:0000256" key="1">
    <source>
        <dbReference type="SAM" id="MobiDB-lite"/>
    </source>
</evidence>
<proteinExistence type="predicted"/>
<dbReference type="EMBL" id="OC868850">
    <property type="protein sequence ID" value="CAD7634254.1"/>
    <property type="molecule type" value="Genomic_DNA"/>
</dbReference>
<evidence type="ECO:0000313" key="2">
    <source>
        <dbReference type="EMBL" id="CAD7634254.1"/>
    </source>
</evidence>
<name>A0A7R9Q7V1_9ACAR</name>
<accession>A0A7R9Q7V1</accession>